<sequence>MRVSLNAHTPSQSTYLYMFRSSQILCLKTVNVMLFTESGLLFFFLVGKRSILISNVP</sequence>
<keyword evidence="1" id="KW-0472">Membrane</keyword>
<evidence type="ECO:0000313" key="2">
    <source>
        <dbReference type="EMBL" id="ORZ14011.1"/>
    </source>
</evidence>
<protein>
    <submittedName>
        <fullName evidence="2">Uncharacterized protein</fullName>
    </submittedName>
</protein>
<dbReference type="EMBL" id="MCGE01000015">
    <property type="protein sequence ID" value="ORZ14011.1"/>
    <property type="molecule type" value="Genomic_DNA"/>
</dbReference>
<keyword evidence="1" id="KW-0812">Transmembrane</keyword>
<reference evidence="2 3" key="1">
    <citation type="submission" date="2016-07" db="EMBL/GenBank/DDBJ databases">
        <title>Pervasive Adenine N6-methylation of Active Genes in Fungi.</title>
        <authorList>
            <consortium name="DOE Joint Genome Institute"/>
            <person name="Mondo S.J."/>
            <person name="Dannebaum R.O."/>
            <person name="Kuo R.C."/>
            <person name="Labutti K."/>
            <person name="Haridas S."/>
            <person name="Kuo A."/>
            <person name="Salamov A."/>
            <person name="Ahrendt S.R."/>
            <person name="Lipzen A."/>
            <person name="Sullivan W."/>
            <person name="Andreopoulos W.B."/>
            <person name="Clum A."/>
            <person name="Lindquist E."/>
            <person name="Daum C."/>
            <person name="Ramamoorthy G.K."/>
            <person name="Gryganskyi A."/>
            <person name="Culley D."/>
            <person name="Magnuson J.K."/>
            <person name="James T.Y."/>
            <person name="O'Malley M.A."/>
            <person name="Stajich J.E."/>
            <person name="Spatafora J.W."/>
            <person name="Visel A."/>
            <person name="Grigoriev I.V."/>
        </authorList>
    </citation>
    <scope>NUCLEOTIDE SEQUENCE [LARGE SCALE GENOMIC DNA]</scope>
    <source>
        <strain evidence="2 3">NRRL 1336</strain>
    </source>
</reference>
<dbReference type="AlphaFoldDB" id="A0A1X2ICR8"/>
<keyword evidence="3" id="KW-1185">Reference proteome</keyword>
<keyword evidence="1" id="KW-1133">Transmembrane helix</keyword>
<proteinExistence type="predicted"/>
<evidence type="ECO:0000313" key="3">
    <source>
        <dbReference type="Proteomes" id="UP000193560"/>
    </source>
</evidence>
<name>A0A1X2ICR8_9FUNG</name>
<feature type="transmembrane region" description="Helical" evidence="1">
    <location>
        <begin position="25"/>
        <end position="47"/>
    </location>
</feature>
<evidence type="ECO:0000256" key="1">
    <source>
        <dbReference type="SAM" id="Phobius"/>
    </source>
</evidence>
<organism evidence="2 3">
    <name type="scientific">Absidia repens</name>
    <dbReference type="NCBI Taxonomy" id="90262"/>
    <lineage>
        <taxon>Eukaryota</taxon>
        <taxon>Fungi</taxon>
        <taxon>Fungi incertae sedis</taxon>
        <taxon>Mucoromycota</taxon>
        <taxon>Mucoromycotina</taxon>
        <taxon>Mucoromycetes</taxon>
        <taxon>Mucorales</taxon>
        <taxon>Cunninghamellaceae</taxon>
        <taxon>Absidia</taxon>
    </lineage>
</organism>
<accession>A0A1X2ICR8</accession>
<dbReference type="Proteomes" id="UP000193560">
    <property type="component" value="Unassembled WGS sequence"/>
</dbReference>
<gene>
    <name evidence="2" type="ORF">BCR42DRAFT_59930</name>
</gene>
<comment type="caution">
    <text evidence="2">The sequence shown here is derived from an EMBL/GenBank/DDBJ whole genome shotgun (WGS) entry which is preliminary data.</text>
</comment>